<keyword evidence="1" id="KW-1133">Transmembrane helix</keyword>
<evidence type="ECO:0000256" key="1">
    <source>
        <dbReference type="SAM" id="Phobius"/>
    </source>
</evidence>
<keyword evidence="4" id="KW-1185">Reference proteome</keyword>
<dbReference type="Pfam" id="PF20152">
    <property type="entry name" value="DUF6534"/>
    <property type="match status" value="1"/>
</dbReference>
<evidence type="ECO:0000259" key="2">
    <source>
        <dbReference type="Pfam" id="PF20152"/>
    </source>
</evidence>
<evidence type="ECO:0000313" key="4">
    <source>
        <dbReference type="Proteomes" id="UP001215151"/>
    </source>
</evidence>
<dbReference type="PANTHER" id="PTHR40465">
    <property type="entry name" value="CHROMOSOME 1, WHOLE GENOME SHOTGUN SEQUENCE"/>
    <property type="match status" value="1"/>
</dbReference>
<dbReference type="EMBL" id="JAPEVG010000542">
    <property type="protein sequence ID" value="KAJ8457618.1"/>
    <property type="molecule type" value="Genomic_DNA"/>
</dbReference>
<keyword evidence="1" id="KW-0812">Transmembrane</keyword>
<dbReference type="InterPro" id="IPR045339">
    <property type="entry name" value="DUF6534"/>
</dbReference>
<keyword evidence="1" id="KW-0472">Membrane</keyword>
<feature type="transmembrane region" description="Helical" evidence="1">
    <location>
        <begin position="194"/>
        <end position="223"/>
    </location>
</feature>
<reference evidence="3" key="1">
    <citation type="submission" date="2022-11" db="EMBL/GenBank/DDBJ databases">
        <title>Genome Sequence of Cubamyces cubensis.</title>
        <authorList>
            <person name="Buettner E."/>
        </authorList>
    </citation>
    <scope>NUCLEOTIDE SEQUENCE</scope>
    <source>
        <strain evidence="3">MPL-01</strain>
    </source>
</reference>
<feature type="transmembrane region" description="Helical" evidence="1">
    <location>
        <begin position="20"/>
        <end position="41"/>
    </location>
</feature>
<evidence type="ECO:0000313" key="3">
    <source>
        <dbReference type="EMBL" id="KAJ8457618.1"/>
    </source>
</evidence>
<protein>
    <recommendedName>
        <fullName evidence="2">DUF6534 domain-containing protein</fullName>
    </recommendedName>
</protein>
<comment type="caution">
    <text evidence="3">The sequence shown here is derived from an EMBL/GenBank/DDBJ whole genome shotgun (WGS) entry which is preliminary data.</text>
</comment>
<feature type="transmembrane region" description="Helical" evidence="1">
    <location>
        <begin position="97"/>
        <end position="115"/>
    </location>
</feature>
<feature type="transmembrane region" description="Helical" evidence="1">
    <location>
        <begin position="53"/>
        <end position="77"/>
    </location>
</feature>
<proteinExistence type="predicted"/>
<feature type="transmembrane region" description="Helical" evidence="1">
    <location>
        <begin position="158"/>
        <end position="182"/>
    </location>
</feature>
<feature type="domain" description="DUF6534" evidence="2">
    <location>
        <begin position="168"/>
        <end position="270"/>
    </location>
</feature>
<feature type="transmembrane region" description="Helical" evidence="1">
    <location>
        <begin position="127"/>
        <end position="146"/>
    </location>
</feature>
<dbReference type="PANTHER" id="PTHR40465:SF1">
    <property type="entry name" value="DUF6534 DOMAIN-CONTAINING PROTEIN"/>
    <property type="match status" value="1"/>
</dbReference>
<sequence length="318" mass="35415">MSADDALSPSLDSTIGVELIGFGIALALFGITTAQTITYWLRYGPGRTLVIRPCLYMVSALWVIGSVHVVMISYVIWSYLVLQRGDPDVFIRPPWTIAAIIIISESNSIVVRLIWRYTGRKRLVPCIILVTSIFILATNLGMIILFTGTWLEGRRFQWTLYAAFSCQILIDGWIAFYMCLVLRRFKTGLQRLDLVIKAILMYVVNTGFLTAVGVLFGIIFVRIPQLPSVAHLTTLGSQFVTQPASFVFIGIYFTLPKLYTCAFLGVLNAEQRLIRQTSGEGFGTPVPVLSSAVRIGSSTFIWEEDETSLPPDMSETTC</sequence>
<dbReference type="Proteomes" id="UP001215151">
    <property type="component" value="Unassembled WGS sequence"/>
</dbReference>
<gene>
    <name evidence="3" type="ORF">ONZ51_g11422</name>
</gene>
<organism evidence="3 4">
    <name type="scientific">Trametes cubensis</name>
    <dbReference type="NCBI Taxonomy" id="1111947"/>
    <lineage>
        <taxon>Eukaryota</taxon>
        <taxon>Fungi</taxon>
        <taxon>Dikarya</taxon>
        <taxon>Basidiomycota</taxon>
        <taxon>Agaricomycotina</taxon>
        <taxon>Agaricomycetes</taxon>
        <taxon>Polyporales</taxon>
        <taxon>Polyporaceae</taxon>
        <taxon>Trametes</taxon>
    </lineage>
</organism>
<feature type="transmembrane region" description="Helical" evidence="1">
    <location>
        <begin position="243"/>
        <end position="267"/>
    </location>
</feature>
<dbReference type="AlphaFoldDB" id="A0AAD7THR1"/>
<accession>A0AAD7THR1</accession>
<name>A0AAD7THR1_9APHY</name>